<evidence type="ECO:0000256" key="4">
    <source>
        <dbReference type="ARBA" id="ARBA00022562"/>
    </source>
</evidence>
<keyword evidence="9 19" id="KW-0862">Zinc</keyword>
<evidence type="ECO:0000256" key="14">
    <source>
        <dbReference type="ARBA" id="ARBA00023163"/>
    </source>
</evidence>
<comment type="similarity">
    <text evidence="1 20">Belongs to the papillomaviridae E6 protein family.</text>
</comment>
<evidence type="ECO:0000256" key="18">
    <source>
        <dbReference type="ARBA" id="ARBA00065188"/>
    </source>
</evidence>
<dbReference type="GO" id="GO:0006351">
    <property type="term" value="P:DNA-templated transcription"/>
    <property type="evidence" value="ECO:0007669"/>
    <property type="project" value="UniProtKB-UniRule"/>
</dbReference>
<dbReference type="FunFam" id="3.30.240.40:FF:000002">
    <property type="entry name" value="Protein E6"/>
    <property type="match status" value="1"/>
</dbReference>
<dbReference type="GO" id="GO:0042025">
    <property type="term" value="C:host cell nucleus"/>
    <property type="evidence" value="ECO:0007669"/>
    <property type="project" value="UniProtKB-SubCell"/>
</dbReference>
<protein>
    <recommendedName>
        <fullName evidence="19 20">Protein E6</fullName>
    </recommendedName>
</protein>
<keyword evidence="16 19" id="KW-0899">Viral immunoevasion</keyword>
<keyword evidence="3 19" id="KW-0244">Early protein</keyword>
<evidence type="ECO:0000256" key="13">
    <source>
        <dbReference type="ARBA" id="ARBA00023159"/>
    </source>
</evidence>
<evidence type="ECO:0000256" key="1">
    <source>
        <dbReference type="ARBA" id="ARBA00006346"/>
    </source>
</evidence>
<organismHost>
    <name type="scientific">Homo sapiens</name>
    <name type="common">Human</name>
    <dbReference type="NCBI Taxonomy" id="9606"/>
</organismHost>
<evidence type="ECO:0000256" key="3">
    <source>
        <dbReference type="ARBA" id="ARBA00022518"/>
    </source>
</evidence>
<feature type="short sequence motif" description="PDZ-binding domain" evidence="19">
    <location>
        <begin position="149"/>
        <end position="151"/>
    </location>
</feature>
<evidence type="ECO:0000256" key="10">
    <source>
        <dbReference type="ARBA" id="ARBA00022931"/>
    </source>
</evidence>
<name>A0A024A7B6_HPV82</name>
<accession>A0A024A7B6</accession>
<evidence type="ECO:0000256" key="16">
    <source>
        <dbReference type="ARBA" id="ARBA00023280"/>
    </source>
</evidence>
<dbReference type="FunFam" id="3.30.240.40:FF:000001">
    <property type="entry name" value="Protein E6"/>
    <property type="match status" value="1"/>
</dbReference>
<evidence type="ECO:0000256" key="20">
    <source>
        <dbReference type="RuleBase" id="RU363123"/>
    </source>
</evidence>
<evidence type="ECO:0000256" key="17">
    <source>
        <dbReference type="ARBA" id="ARBA00023323"/>
    </source>
</evidence>
<keyword evidence="4 19" id="KW-1048">Host nucleus</keyword>
<keyword evidence="17 19" id="KW-1119">Modulation of host cell apoptosis by virus</keyword>
<keyword evidence="8 19" id="KW-0863">Zinc-finger</keyword>
<proteinExistence type="inferred from homology"/>
<reference evidence="21 22" key="1">
    <citation type="journal article" date="2013" name="Virology">
        <title>Human papillomavirus genome variants.</title>
        <authorList>
            <person name="Burk R.D."/>
            <person name="Harari A."/>
            <person name="Chen Z."/>
        </authorList>
    </citation>
    <scope>NUCLEOTIDE SEQUENCE [LARGE SCALE GENOMIC DNA]</scope>
    <source>
        <strain evidence="21">P5_860</strain>
    </source>
</reference>
<comment type="miscellaneous">
    <text evidence="19">Belongs to the high risk human alphapapillomavirus family. The cancer-causing human papillomavirus E6 protein has a unique carboxy terminal PDZ domain containing substrate.</text>
</comment>
<evidence type="ECO:0000256" key="15">
    <source>
        <dbReference type="ARBA" id="ARBA00023200"/>
    </source>
</evidence>
<dbReference type="Pfam" id="PF00518">
    <property type="entry name" value="E6"/>
    <property type="match status" value="1"/>
</dbReference>
<gene>
    <name evidence="19 21" type="primary">E6</name>
</gene>
<dbReference type="SUPFAM" id="SSF161229">
    <property type="entry name" value="E6 C-terminal domain-like"/>
    <property type="match status" value="2"/>
</dbReference>
<dbReference type="Gene3D" id="3.30.240.40">
    <property type="entry name" value="E6 early regulatory protein"/>
    <property type="match status" value="2"/>
</dbReference>
<keyword evidence="10 19" id="KW-1092">Inhibition of host IRF3 by virus</keyword>
<evidence type="ECO:0000256" key="11">
    <source>
        <dbReference type="ARBA" id="ARBA00023015"/>
    </source>
</evidence>
<evidence type="ECO:0000256" key="8">
    <source>
        <dbReference type="ARBA" id="ARBA00022771"/>
    </source>
</evidence>
<evidence type="ECO:0000256" key="19">
    <source>
        <dbReference type="HAMAP-Rule" id="MF_04006"/>
    </source>
</evidence>
<keyword evidence="7 19" id="KW-0479">Metal-binding</keyword>
<dbReference type="Proteomes" id="UP000096595">
    <property type="component" value="Genome"/>
</dbReference>
<evidence type="ECO:0000313" key="21">
    <source>
        <dbReference type="EMBL" id="AHY96061.1"/>
    </source>
</evidence>
<keyword evidence="14 19" id="KW-0804">Transcription</keyword>
<dbReference type="GO" id="GO:0039502">
    <property type="term" value="P:symbiont-mediated suppression of host type I interferon-mediated signaling pathway"/>
    <property type="evidence" value="ECO:0007669"/>
    <property type="project" value="UniProtKB-UniRule"/>
</dbReference>
<evidence type="ECO:0000256" key="9">
    <source>
        <dbReference type="ARBA" id="ARBA00022833"/>
    </source>
</evidence>
<keyword evidence="6 19" id="KW-1090">Inhibition of host innate immune response by virus</keyword>
<keyword evidence="11 19" id="KW-0805">Transcription regulation</keyword>
<dbReference type="GO" id="GO:0003677">
    <property type="term" value="F:DNA binding"/>
    <property type="evidence" value="ECO:0007669"/>
    <property type="project" value="UniProtKB-UniRule"/>
</dbReference>
<dbReference type="InterPro" id="IPR038575">
    <property type="entry name" value="E6_sf"/>
</dbReference>
<dbReference type="HAMAP" id="MF_04006">
    <property type="entry name" value="HPV_E6"/>
    <property type="match status" value="1"/>
</dbReference>
<dbReference type="GO" id="GO:0030430">
    <property type="term" value="C:host cell cytoplasm"/>
    <property type="evidence" value="ECO:0007669"/>
    <property type="project" value="UniProtKB-SubCell"/>
</dbReference>
<feature type="zinc finger region" evidence="19">
    <location>
        <begin position="30"/>
        <end position="66"/>
    </location>
</feature>
<dbReference type="GO" id="GO:0052150">
    <property type="term" value="P:symbiont-mediated perturbation of host apoptosis"/>
    <property type="evidence" value="ECO:0007669"/>
    <property type="project" value="UniProtKB-KW"/>
</dbReference>
<dbReference type="EMBL" id="KF444055">
    <property type="protein sequence ID" value="AHY96061.1"/>
    <property type="molecule type" value="Genomic_DNA"/>
</dbReference>
<comment type="function">
    <text evidence="19">Plays a major role in the induction and maintenance of cellular transformation. Acts mainly as an oncoprotein by stimulating the destruction of many host cell key regulatory proteins. E6 associates with host UBE3A/E6-AP ubiquitin-protein ligase, and inactivates tumor suppressors TP53 and TP73 by targeting them to the 26S proteasome for degradation. In turn, DNA damage and chromosomal instabilities increase and lead to cell proliferation and cancer development. The complex E6/E6AP targets several other substrates to degradation via the proteasome including host DLG1 or NFX-91, a repressor of human telomerase reverse transcriptase (hTERT). The resulting increased expression of hTERT prevents the shortening of telomere length leading to cell immortalization. Other cellular targets including BAK1, Fas-associated death domain-containing protein (FADD) and procaspase 8, are degraded by E6/E6AP causing inhibition of apoptosis. E6 also inhibits immune response by interacting with host IRF3 and TYK2. These interactions prevent IRF3 transcriptional activities and inhibit TYK2-mediated JAK-STAT activation by interferon alpha resulting in inhibition of the interferon signaling pathway.</text>
</comment>
<evidence type="ECO:0000256" key="2">
    <source>
        <dbReference type="ARBA" id="ARBA00022482"/>
    </source>
</evidence>
<evidence type="ECO:0000256" key="7">
    <source>
        <dbReference type="ARBA" id="ARBA00022723"/>
    </source>
</evidence>
<dbReference type="GO" id="GO:0030165">
    <property type="term" value="F:PDZ domain binding"/>
    <property type="evidence" value="ECO:0007669"/>
    <property type="project" value="UniProtKB-UniRule"/>
</dbReference>
<feature type="zinc finger region" evidence="19">
    <location>
        <begin position="103"/>
        <end position="139"/>
    </location>
</feature>
<evidence type="ECO:0000256" key="12">
    <source>
        <dbReference type="ARBA" id="ARBA00023125"/>
    </source>
</evidence>
<keyword evidence="15 19" id="KW-1035">Host cytoplasm</keyword>
<keyword evidence="5 19" id="KW-0945">Host-virus interaction</keyword>
<evidence type="ECO:0000256" key="6">
    <source>
        <dbReference type="ARBA" id="ARBA00022632"/>
    </source>
</evidence>
<dbReference type="GO" id="GO:0039548">
    <property type="term" value="P:symbiont-mediated suppression of host cytoplasmic pattern recognition receptor signaling pathway via inhibition of IRF3 activity"/>
    <property type="evidence" value="ECO:0007669"/>
    <property type="project" value="UniProtKB-UniRule"/>
</dbReference>
<dbReference type="InterPro" id="IPR001334">
    <property type="entry name" value="E6"/>
</dbReference>
<comment type="subunit">
    <text evidence="18 19">Forms homodimers. Interacts with ubiquitin-protein ligase UBE3A/E6-AP and thus forms a complex with human TP53. Interacts with human NFX1 and MAGI3. Interacts with human IRF3; this interaction inhibits the establishment of antiviral state. Interacts with human TYK2; this interaction inhibits JAK-STAT activation by interferon alpha. Interacts with host DLG1; this interaction leads to the proteasomal degradation of DLG1.</text>
</comment>
<evidence type="ECO:0000313" key="22">
    <source>
        <dbReference type="Proteomes" id="UP000096595"/>
    </source>
</evidence>
<dbReference type="GO" id="GO:0006355">
    <property type="term" value="P:regulation of DNA-templated transcription"/>
    <property type="evidence" value="ECO:0007669"/>
    <property type="project" value="UniProtKB-UniRule"/>
</dbReference>
<dbReference type="GO" id="GO:0039648">
    <property type="term" value="P:symbiont-mediated perturbation of host ubiquitin-like protein modification"/>
    <property type="evidence" value="ECO:0007669"/>
    <property type="project" value="UniProtKB-UniRule"/>
</dbReference>
<evidence type="ECO:0000256" key="5">
    <source>
        <dbReference type="ARBA" id="ARBA00022581"/>
    </source>
</evidence>
<sequence>MFEDIRERPRTLHELCEAYNTSMHNIQVLCVYCKKELCRADVYNVAFTELRIVYRDNTPYAVCKKCLMFYSRIREYRRYSRSVYGATLEAITNKSLYELLIRCHRCQRPLGPEEKQKVVDDKKRFHEIAGRWTGQCANCRKPPRQRSETQV</sequence>
<dbReference type="GO" id="GO:0008270">
    <property type="term" value="F:zinc ion binding"/>
    <property type="evidence" value="ECO:0007669"/>
    <property type="project" value="UniProtKB-KW"/>
</dbReference>
<keyword evidence="2 19" id="KW-1113">Inhibition of host RLR pathway by virus</keyword>
<keyword evidence="12 19" id="KW-0238">DNA-binding</keyword>
<keyword evidence="13 19" id="KW-0010">Activator</keyword>
<comment type="subcellular location">
    <subcellularLocation>
        <location evidence="19 20">Host cytoplasm</location>
    </subcellularLocation>
    <subcellularLocation>
        <location evidence="19 20">Host nucleus</location>
    </subcellularLocation>
</comment>
<organism evidence="21 22">
    <name type="scientific">Human papillomavirus 82</name>
    <dbReference type="NCBI Taxonomy" id="129724"/>
    <lineage>
        <taxon>Viruses</taxon>
        <taxon>Monodnaviria</taxon>
        <taxon>Shotokuvirae</taxon>
        <taxon>Cossaviricota</taxon>
        <taxon>Papovaviricetes</taxon>
        <taxon>Zurhausenvirales</taxon>
        <taxon>Papillomaviridae</taxon>
        <taxon>Firstpapillomavirinae</taxon>
        <taxon>Alphapapillomavirus</taxon>
        <taxon>Alphapapillomavirus 5</taxon>
    </lineage>
</organism>